<dbReference type="Gene3D" id="2.170.270.10">
    <property type="entry name" value="SET domain"/>
    <property type="match status" value="1"/>
</dbReference>
<reference evidence="7 8" key="1">
    <citation type="submission" date="2017-06" db="EMBL/GenBank/DDBJ databases">
        <title>Ant-infecting Ophiocordyceps genomes reveal a high diversity of potential behavioral manipulation genes and a possible major role for enterotoxins.</title>
        <authorList>
            <person name="De Bekker C."/>
            <person name="Evans H.C."/>
            <person name="Brachmann A."/>
            <person name="Hughes D.P."/>
        </authorList>
    </citation>
    <scope>NUCLEOTIDE SEQUENCE [LARGE SCALE GENOMIC DNA]</scope>
    <source>
        <strain evidence="7 8">1348a</strain>
    </source>
</reference>
<dbReference type="SUPFAM" id="SSF82199">
    <property type="entry name" value="SET domain"/>
    <property type="match status" value="1"/>
</dbReference>
<evidence type="ECO:0000313" key="7">
    <source>
        <dbReference type="EMBL" id="PHH69239.1"/>
    </source>
</evidence>
<dbReference type="AlphaFoldDB" id="A0A2C5XE81"/>
<dbReference type="PROSITE" id="PS01360">
    <property type="entry name" value="ZF_MYND_1"/>
    <property type="match status" value="1"/>
</dbReference>
<feature type="domain" description="SET" evidence="5">
    <location>
        <begin position="19"/>
        <end position="249"/>
    </location>
</feature>
<protein>
    <submittedName>
        <fullName evidence="7">Uncharacterized protein</fullName>
    </submittedName>
</protein>
<proteinExistence type="predicted"/>
<dbReference type="Gene3D" id="6.10.140.2220">
    <property type="match status" value="1"/>
</dbReference>
<dbReference type="InterPro" id="IPR046341">
    <property type="entry name" value="SET_dom_sf"/>
</dbReference>
<sequence length="558" mass="60818">MATADQLPSSKTCFPNLPRGLQIQAHALKGRALHATRGFLANEPLHAFDATVLVPTQSRLSLVCAYCLASSRPLHACTACRAAYYCDKTCQAAGWQSGHSLECKALRAPRADLLPTAVRALVLLLLRERRQPCSAVQQLEGHVGARRSDETRWRDLSLMAAAACSFAAVDTHHAGLQHAVELLCKIETNALDCYDADLGGSVGLFLHPILAMANHSCLPNAMVHFIGRRAVLVAQRPIAAGQEIEISYTDYTQPLSKRNEALVPYCFQCCCGRCRDDLNVYQVCADFALPAPSGRSLHVDSAHARSLGALVQHGAFQRVARDCGETATRVADSRTMVHGLKERRQALTALYHDCKELVVAGLWAVSPLPQVLSDMVMWFTDHGHYASALAVACLIATACDAYRFTAYFDPVRVRNMLVIAKLLANTAQTTAELANTATVVARQADAEQTVLHKLRDIDQVSLCQMLLTMALESAPAGDAAGWRPTAEARQMLGEIKQLPGRQREMSFILAWAQSPANDECKAFFDYAVIKQVHTLASLGPDVLKTTFVRTKGKDEDSS</sequence>
<comment type="caution">
    <text evidence="7">The sequence shown here is derived from an EMBL/GenBank/DDBJ whole genome shotgun (WGS) entry which is preliminary data.</text>
</comment>
<feature type="domain" description="MYND-type" evidence="6">
    <location>
        <begin position="64"/>
        <end position="103"/>
    </location>
</feature>
<keyword evidence="2 4" id="KW-0863">Zinc-finger</keyword>
<evidence type="ECO:0000256" key="3">
    <source>
        <dbReference type="ARBA" id="ARBA00022833"/>
    </source>
</evidence>
<name>A0A2C5XE81_9HYPO</name>
<dbReference type="Gene3D" id="1.10.220.160">
    <property type="match status" value="1"/>
</dbReference>
<dbReference type="PROSITE" id="PS50865">
    <property type="entry name" value="ZF_MYND_2"/>
    <property type="match status" value="1"/>
</dbReference>
<dbReference type="InterPro" id="IPR050869">
    <property type="entry name" value="H3K4_H4K5_MeTrfase"/>
</dbReference>
<gene>
    <name evidence="7" type="ORF">CDD82_7899</name>
</gene>
<dbReference type="InterPro" id="IPR001214">
    <property type="entry name" value="SET_dom"/>
</dbReference>
<dbReference type="Proteomes" id="UP000224854">
    <property type="component" value="Unassembled WGS sequence"/>
</dbReference>
<dbReference type="Pfam" id="PF01753">
    <property type="entry name" value="zf-MYND"/>
    <property type="match status" value="1"/>
</dbReference>
<evidence type="ECO:0000259" key="5">
    <source>
        <dbReference type="PROSITE" id="PS50280"/>
    </source>
</evidence>
<evidence type="ECO:0000256" key="4">
    <source>
        <dbReference type="PROSITE-ProRule" id="PRU00134"/>
    </source>
</evidence>
<dbReference type="GO" id="GO:0005634">
    <property type="term" value="C:nucleus"/>
    <property type="evidence" value="ECO:0007669"/>
    <property type="project" value="TreeGrafter"/>
</dbReference>
<dbReference type="CDD" id="cd20071">
    <property type="entry name" value="SET_SMYD"/>
    <property type="match status" value="1"/>
</dbReference>
<keyword evidence="8" id="KW-1185">Reference proteome</keyword>
<accession>A0A2C5XE81</accession>
<dbReference type="Pfam" id="PF00856">
    <property type="entry name" value="SET"/>
    <property type="match status" value="1"/>
</dbReference>
<dbReference type="InterPro" id="IPR002893">
    <property type="entry name" value="Znf_MYND"/>
</dbReference>
<dbReference type="OrthoDB" id="265717at2759"/>
<keyword evidence="3" id="KW-0862">Zinc</keyword>
<organism evidence="7 8">
    <name type="scientific">Ophiocordyceps australis</name>
    <dbReference type="NCBI Taxonomy" id="1399860"/>
    <lineage>
        <taxon>Eukaryota</taxon>
        <taxon>Fungi</taxon>
        <taxon>Dikarya</taxon>
        <taxon>Ascomycota</taxon>
        <taxon>Pezizomycotina</taxon>
        <taxon>Sordariomycetes</taxon>
        <taxon>Hypocreomycetidae</taxon>
        <taxon>Hypocreales</taxon>
        <taxon>Ophiocordycipitaceae</taxon>
        <taxon>Ophiocordyceps</taxon>
    </lineage>
</organism>
<dbReference type="EMBL" id="NJEU01000972">
    <property type="protein sequence ID" value="PHH69239.1"/>
    <property type="molecule type" value="Genomic_DNA"/>
</dbReference>
<evidence type="ECO:0000313" key="8">
    <source>
        <dbReference type="Proteomes" id="UP000224854"/>
    </source>
</evidence>
<evidence type="ECO:0000256" key="1">
    <source>
        <dbReference type="ARBA" id="ARBA00022723"/>
    </source>
</evidence>
<evidence type="ECO:0000259" key="6">
    <source>
        <dbReference type="PROSITE" id="PS50865"/>
    </source>
</evidence>
<dbReference type="PANTHER" id="PTHR12197">
    <property type="entry name" value="HISTONE-LYSINE N-METHYLTRANSFERASE SMYD"/>
    <property type="match status" value="1"/>
</dbReference>
<keyword evidence="1" id="KW-0479">Metal-binding</keyword>
<dbReference type="PANTHER" id="PTHR12197:SF251">
    <property type="entry name" value="EG:BACR7C10.4 PROTEIN"/>
    <property type="match status" value="1"/>
</dbReference>
<dbReference type="PROSITE" id="PS50280">
    <property type="entry name" value="SET"/>
    <property type="match status" value="1"/>
</dbReference>
<dbReference type="GO" id="GO:0008270">
    <property type="term" value="F:zinc ion binding"/>
    <property type="evidence" value="ECO:0007669"/>
    <property type="project" value="UniProtKB-KW"/>
</dbReference>
<evidence type="ECO:0000256" key="2">
    <source>
        <dbReference type="ARBA" id="ARBA00022771"/>
    </source>
</evidence>